<dbReference type="InterPro" id="IPR009711">
    <property type="entry name" value="UPF0473"/>
</dbReference>
<dbReference type="Proteomes" id="UP000029079">
    <property type="component" value="Chromosome"/>
</dbReference>
<dbReference type="OrthoDB" id="2086132at2"/>
<evidence type="ECO:0000313" key="3">
    <source>
        <dbReference type="EMBL" id="AIM62659.1"/>
    </source>
</evidence>
<organism evidence="3 4">
    <name type="scientific">Weissella ceti</name>
    <dbReference type="NCBI Taxonomy" id="759620"/>
    <lineage>
        <taxon>Bacteria</taxon>
        <taxon>Bacillati</taxon>
        <taxon>Bacillota</taxon>
        <taxon>Bacilli</taxon>
        <taxon>Lactobacillales</taxon>
        <taxon>Lactobacillaceae</taxon>
        <taxon>Weissella</taxon>
    </lineage>
</organism>
<sequence length="92" mass="10664">MSNVNEEQDIISLFNEQGDEELFEVLFSFHDDDYNKDYIFVYPAGADLDEGVDIFPFIVNSKDTEGTFDEIEDDAEFEMVSEALNRYLDEAE</sequence>
<gene>
    <name evidence="3" type="ORF">WS74_0407</name>
</gene>
<dbReference type="STRING" id="759620.WS105_0404"/>
<reference evidence="3 4" key="1">
    <citation type="journal article" date="2014" name="Genome Announc.">
        <title>Complete Genome Sequences of Fish Pathogenic Weissella ceti Strains WS74 and WS105.</title>
        <authorList>
            <person name="Figueiredo H.C."/>
            <person name="Leal C.A."/>
            <person name="Dorella F.A."/>
            <person name="Carvalho A.F."/>
            <person name="Soares S.C."/>
            <person name="Pereira F.L."/>
            <person name="Azevedo V.A."/>
        </authorList>
    </citation>
    <scope>NUCLEOTIDE SEQUENCE [LARGE SCALE GENOMIC DNA]</scope>
    <source>
        <strain evidence="3 4">WS74</strain>
    </source>
</reference>
<dbReference type="PATRIC" id="fig|759620.7.peg.393"/>
<accession>A0A075TYP9</accession>
<comment type="similarity">
    <text evidence="1 2">Belongs to the UPF0473 family.</text>
</comment>
<proteinExistence type="inferred from homology"/>
<evidence type="ECO:0000313" key="4">
    <source>
        <dbReference type="Proteomes" id="UP000029079"/>
    </source>
</evidence>
<keyword evidence="4" id="KW-1185">Reference proteome</keyword>
<dbReference type="PANTHER" id="PTHR40066">
    <property type="entry name" value="UPF0473 PROTEIN CBO2561/CLC_2432"/>
    <property type="match status" value="1"/>
</dbReference>
<dbReference type="KEGG" id="wce:WS08_0406"/>
<evidence type="ECO:0000256" key="2">
    <source>
        <dbReference type="HAMAP-Rule" id="MF_01448"/>
    </source>
</evidence>
<protein>
    <recommendedName>
        <fullName evidence="2">UPF0473 protein OIT44_01690</fullName>
    </recommendedName>
</protein>
<dbReference type="KEGG" id="wct:WS74_0407"/>
<dbReference type="EMBL" id="CP009223">
    <property type="protein sequence ID" value="AIM62659.1"/>
    <property type="molecule type" value="Genomic_DNA"/>
</dbReference>
<name>A0A075TYP9_9LACO</name>
<dbReference type="AlphaFoldDB" id="A0A075TYP9"/>
<dbReference type="Pfam" id="PF06949">
    <property type="entry name" value="DUF1292"/>
    <property type="match status" value="1"/>
</dbReference>
<dbReference type="KEGG" id="wci:WS105_0404"/>
<evidence type="ECO:0000256" key="1">
    <source>
        <dbReference type="ARBA" id="ARBA00008439"/>
    </source>
</evidence>
<reference evidence="4" key="2">
    <citation type="submission" date="2014-08" db="EMBL/GenBank/DDBJ databases">
        <title>Complete genome of Weissella ceti strain WS74 isolated from diseased rainbow trout in Brazil.</title>
        <authorList>
            <person name="Figueiredo H.C.P."/>
            <person name="Leal C.A.G."/>
            <person name="Pereira F.L."/>
            <person name="Soares S.C."/>
            <person name="Dorella F.A."/>
            <person name="Carvalho A.F."/>
            <person name="Azevedo V.A.C."/>
        </authorList>
    </citation>
    <scope>NUCLEOTIDE SEQUENCE [LARGE SCALE GENOMIC DNA]</scope>
    <source>
        <strain evidence="4">WS74</strain>
    </source>
</reference>
<dbReference type="HAMAP" id="MF_01448">
    <property type="entry name" value="UPF0473"/>
    <property type="match status" value="1"/>
</dbReference>
<dbReference type="PANTHER" id="PTHR40066:SF1">
    <property type="entry name" value="UPF0473 PROTEIN CBO2561_CLC_2432"/>
    <property type="match status" value="1"/>
</dbReference>
<dbReference type="RefSeq" id="WP_009765495.1">
    <property type="nucleotide sequence ID" value="NZ_CP009223.1"/>
</dbReference>